<keyword evidence="6" id="KW-1185">Reference proteome</keyword>
<dbReference type="Gene3D" id="3.30.465.10">
    <property type="match status" value="2"/>
</dbReference>
<proteinExistence type="inferred from homology"/>
<keyword evidence="3" id="KW-0732">Signal</keyword>
<dbReference type="PANTHER" id="PTHR13878:SF91">
    <property type="entry name" value="FAD BINDING DOMAIN PROTEIN (AFU_ORTHOLOGUE AFUA_6G12070)-RELATED"/>
    <property type="match status" value="1"/>
</dbReference>
<feature type="signal peptide" evidence="3">
    <location>
        <begin position="1"/>
        <end position="21"/>
    </location>
</feature>
<feature type="domain" description="FAD-binding PCMH-type" evidence="4">
    <location>
        <begin position="117"/>
        <end position="299"/>
    </location>
</feature>
<accession>A0A5N5DKE5</accession>
<dbReference type="InterPro" id="IPR016169">
    <property type="entry name" value="FAD-bd_PCMH_sub2"/>
</dbReference>
<evidence type="ECO:0000313" key="5">
    <source>
        <dbReference type="EMBL" id="KAB2578379.1"/>
    </source>
</evidence>
<comment type="caution">
    <text evidence="5">The sequence shown here is derived from an EMBL/GenBank/DDBJ whole genome shotgun (WGS) entry which is preliminary data.</text>
</comment>
<organism evidence="5 6">
    <name type="scientific">Lasiodiplodia theobromae</name>
    <dbReference type="NCBI Taxonomy" id="45133"/>
    <lineage>
        <taxon>Eukaryota</taxon>
        <taxon>Fungi</taxon>
        <taxon>Dikarya</taxon>
        <taxon>Ascomycota</taxon>
        <taxon>Pezizomycotina</taxon>
        <taxon>Dothideomycetes</taxon>
        <taxon>Dothideomycetes incertae sedis</taxon>
        <taxon>Botryosphaeriales</taxon>
        <taxon>Botryosphaeriaceae</taxon>
        <taxon>Lasiodiplodia</taxon>
    </lineage>
</organism>
<dbReference type="PROSITE" id="PS51387">
    <property type="entry name" value="FAD_PCMH"/>
    <property type="match status" value="1"/>
</dbReference>
<dbReference type="GO" id="GO:0016491">
    <property type="term" value="F:oxidoreductase activity"/>
    <property type="evidence" value="ECO:0007669"/>
    <property type="project" value="UniProtKB-KW"/>
</dbReference>
<dbReference type="InterPro" id="IPR006094">
    <property type="entry name" value="Oxid_FAD_bind_N"/>
</dbReference>
<dbReference type="SUPFAM" id="SSF56176">
    <property type="entry name" value="FAD-binding/transporter-associated domain-like"/>
    <property type="match status" value="1"/>
</dbReference>
<reference evidence="5 6" key="1">
    <citation type="journal article" date="2019" name="Sci. Rep.">
        <title>A multi-omics analysis of the grapevine pathogen Lasiodiplodia theobromae reveals that temperature affects the expression of virulence- and pathogenicity-related genes.</title>
        <authorList>
            <person name="Felix C."/>
            <person name="Meneses R."/>
            <person name="Goncalves M.F.M."/>
            <person name="Tilleman L."/>
            <person name="Duarte A.S."/>
            <person name="Jorrin-Novo J.V."/>
            <person name="Van de Peer Y."/>
            <person name="Deforce D."/>
            <person name="Van Nieuwerburgh F."/>
            <person name="Esteves A.C."/>
            <person name="Alves A."/>
        </authorList>
    </citation>
    <scope>NUCLEOTIDE SEQUENCE [LARGE SCALE GENOMIC DNA]</scope>
    <source>
        <strain evidence="5 6">LA-SOL3</strain>
    </source>
</reference>
<evidence type="ECO:0000259" key="4">
    <source>
        <dbReference type="PROSITE" id="PS51387"/>
    </source>
</evidence>
<dbReference type="AlphaFoldDB" id="A0A5N5DKE5"/>
<evidence type="ECO:0000256" key="1">
    <source>
        <dbReference type="ARBA" id="ARBA00005466"/>
    </source>
</evidence>
<gene>
    <name evidence="5" type="ORF">DBV05_g2979</name>
</gene>
<dbReference type="Pfam" id="PF08031">
    <property type="entry name" value="BBE"/>
    <property type="match status" value="1"/>
</dbReference>
<dbReference type="GO" id="GO:0071949">
    <property type="term" value="F:FAD binding"/>
    <property type="evidence" value="ECO:0007669"/>
    <property type="project" value="InterPro"/>
</dbReference>
<dbReference type="InterPro" id="IPR050432">
    <property type="entry name" value="FAD-linked_Oxidoreductases_BP"/>
</dbReference>
<dbReference type="OrthoDB" id="9983560at2759"/>
<dbReference type="InterPro" id="IPR012951">
    <property type="entry name" value="BBE"/>
</dbReference>
<dbReference type="Proteomes" id="UP000325902">
    <property type="component" value="Unassembled WGS sequence"/>
</dbReference>
<dbReference type="Pfam" id="PF01565">
    <property type="entry name" value="FAD_binding_4"/>
    <property type="match status" value="1"/>
</dbReference>
<name>A0A5N5DKE5_9PEZI</name>
<evidence type="ECO:0000313" key="6">
    <source>
        <dbReference type="Proteomes" id="UP000325902"/>
    </source>
</evidence>
<sequence length="632" mass="69539">MQQAMYFPLTLLSCLAVAASASNFDCIPGEPCWPSLSQWASFNSTLDGQLRITEPWASPCYDDSGNYDASLCAMATTNFRDDVARAAIYGSTQNLQWQECGPQKCVLKAADGLQCSLGALSAYYVNATTANDVIQTLNFVNKTGVRMSIKNSGHDYFGRSVGPNSLALWTRNIQKYEFHEKFTPEGCSKTYENIGVIGAGVSAGEAAAYFKEKGMDITLGAMASVGAAGGFGQGAGHGPLGPKHGLMVDQAVEFDVVTADGILRTVNACQEPDLFWALRGGGGGTYAVLINYKFKVYPSVPFNTYSFLADITDLPKDVTQSWVYHAIFTRFVESQQAWSNANMSGYNFFSRNKIETHLVWPANQPLSAMIDLTSEWANFLTSLPGMKINKHAYERFPTYNDWATDSDYRGIIKRNAPGGMAVVETGRLVPRSLFASQENRTALVNALVNGLAAGSADNDHFQVQVYATTPANTPDEARDTSAHRAWREALWTLDYVSGYMEGTPQCKIDALWKGSRDAMAFLKKLTPGGGCYVNEGDYGEPDWQNTFFGENYARLLKIKNKWDPRSLFNCWKCVGWTGEDDRRYSCYGNTPSPSERLPLCGLAAGAKDRLKHQHPDGLPWSEQLGLVYTEEL</sequence>
<protein>
    <submittedName>
        <fullName evidence="5">Putative FAD-linked oxidoreductase</fullName>
    </submittedName>
</protein>
<dbReference type="EMBL" id="VCHE01000012">
    <property type="protein sequence ID" value="KAB2578379.1"/>
    <property type="molecule type" value="Genomic_DNA"/>
</dbReference>
<dbReference type="InterPro" id="IPR016166">
    <property type="entry name" value="FAD-bd_PCMH"/>
</dbReference>
<evidence type="ECO:0000256" key="2">
    <source>
        <dbReference type="ARBA" id="ARBA00023002"/>
    </source>
</evidence>
<comment type="similarity">
    <text evidence="1">Belongs to the oxygen-dependent FAD-linked oxidoreductase family.</text>
</comment>
<dbReference type="InterPro" id="IPR036318">
    <property type="entry name" value="FAD-bd_PCMH-like_sf"/>
</dbReference>
<dbReference type="PANTHER" id="PTHR13878">
    <property type="entry name" value="GULONOLACTONE OXIDASE"/>
    <property type="match status" value="1"/>
</dbReference>
<feature type="chain" id="PRO_5024809974" evidence="3">
    <location>
        <begin position="22"/>
        <end position="632"/>
    </location>
</feature>
<evidence type="ECO:0000256" key="3">
    <source>
        <dbReference type="SAM" id="SignalP"/>
    </source>
</evidence>
<keyword evidence="2" id="KW-0560">Oxidoreductase</keyword>